<comment type="function">
    <text evidence="14">Catalyzes the ATP- as well as the pyrophosphate-dependent phosphorylation of a specific serine residue in HPr, a phosphocarrier protein of the phosphoenolpyruvate-dependent sugar phosphotransferase system (PTS). HprK/P also catalyzes the pyrophosphate-producing, inorganic phosphate-dependent dephosphorylation (phosphorolysis) of seryl-phosphorylated HPr (P-Ser-HPr). The two antagonistic activities of HprK/P are regulated by several intracellular metabolites, which change their concentration in response to the absence or presence of rapidly metabolisable carbon sources (glucose, fructose, etc.) in the growth medium. Therefore, by controlling the phosphorylation state of HPr, HPrK/P is a sensor enzyme that plays a major role in the regulation of carbon metabolism and sugar transport: it mediates carbon catabolite repression (CCR), and regulates PTS-catalyzed carbohydrate uptake and inducer exclusion.</text>
</comment>
<dbReference type="InterPro" id="IPR028979">
    <property type="entry name" value="Ser_kin/Pase_Hpr-like_N_sf"/>
</dbReference>
<protein>
    <recommendedName>
        <fullName evidence="14">HPr kinase/phosphorylase</fullName>
        <shortName evidence="14">HPrK/P</shortName>
        <ecNumber evidence="14">2.7.11.-</ecNumber>
        <ecNumber evidence="14">2.7.4.-</ecNumber>
    </recommendedName>
    <alternativeName>
        <fullName evidence="14">HPr(Ser) kinase/phosphorylase</fullName>
    </alternativeName>
</protein>
<evidence type="ECO:0000256" key="7">
    <source>
        <dbReference type="ARBA" id="ARBA00022741"/>
    </source>
</evidence>
<dbReference type="Gene3D" id="3.40.1390.20">
    <property type="entry name" value="HprK N-terminal domain-like"/>
    <property type="match status" value="1"/>
</dbReference>
<comment type="catalytic activity">
    <reaction evidence="13 14">
        <text>[HPr protein]-O-phospho-L-serine + phosphate + H(+) = [HPr protein]-L-serine + diphosphate</text>
        <dbReference type="Rhea" id="RHEA:46604"/>
        <dbReference type="Rhea" id="RHEA-COMP:11602"/>
        <dbReference type="Rhea" id="RHEA-COMP:11603"/>
        <dbReference type="ChEBI" id="CHEBI:15378"/>
        <dbReference type="ChEBI" id="CHEBI:29999"/>
        <dbReference type="ChEBI" id="CHEBI:33019"/>
        <dbReference type="ChEBI" id="CHEBI:43474"/>
        <dbReference type="ChEBI" id="CHEBI:83421"/>
    </reaction>
</comment>
<comment type="cofactor">
    <cofactor evidence="2 14">
        <name>Mg(2+)</name>
        <dbReference type="ChEBI" id="CHEBI:18420"/>
    </cofactor>
</comment>
<dbReference type="PANTHER" id="PTHR30305">
    <property type="entry name" value="PROTEIN YJDM-RELATED"/>
    <property type="match status" value="1"/>
</dbReference>
<feature type="region of interest" description="Important for the catalytic mechanism of dephosphorylation" evidence="14">
    <location>
        <begin position="264"/>
        <end position="269"/>
    </location>
</feature>
<evidence type="ECO:0000256" key="4">
    <source>
        <dbReference type="ARBA" id="ARBA00022527"/>
    </source>
</evidence>
<evidence type="ECO:0000256" key="13">
    <source>
        <dbReference type="ARBA" id="ARBA00047657"/>
    </source>
</evidence>
<evidence type="ECO:0000256" key="9">
    <source>
        <dbReference type="ARBA" id="ARBA00022840"/>
    </source>
</evidence>
<keyword evidence="18" id="KW-1185">Reference proteome</keyword>
<evidence type="ECO:0000256" key="8">
    <source>
        <dbReference type="ARBA" id="ARBA00022777"/>
    </source>
</evidence>
<keyword evidence="12 14" id="KW-0119">Carbohydrate metabolism</keyword>
<feature type="domain" description="HPr kinase/phosphorylase C-terminal" evidence="16">
    <location>
        <begin position="131"/>
        <end position="298"/>
    </location>
</feature>
<dbReference type="InterPro" id="IPR027417">
    <property type="entry name" value="P-loop_NTPase"/>
</dbReference>
<comment type="subunit">
    <text evidence="14">Homohexamer.</text>
</comment>
<evidence type="ECO:0000259" key="16">
    <source>
        <dbReference type="Pfam" id="PF07475"/>
    </source>
</evidence>
<keyword evidence="10 14" id="KW-0460">Magnesium</keyword>
<dbReference type="GO" id="GO:0005524">
    <property type="term" value="F:ATP binding"/>
    <property type="evidence" value="ECO:0007669"/>
    <property type="project" value="UniProtKB-UniRule"/>
</dbReference>
<keyword evidence="6 14" id="KW-0479">Metal-binding</keyword>
<comment type="domain">
    <text evidence="14">The Walker A ATP-binding motif also binds Pi and PPi.</text>
</comment>
<dbReference type="NCBIfam" id="TIGR00679">
    <property type="entry name" value="hpr-ser"/>
    <property type="match status" value="1"/>
</dbReference>
<dbReference type="InterPro" id="IPR003755">
    <property type="entry name" value="HPr(Ser)_kin/Pase"/>
</dbReference>
<feature type="binding site" evidence="14">
    <location>
        <position position="202"/>
    </location>
    <ligand>
        <name>Mg(2+)</name>
        <dbReference type="ChEBI" id="CHEBI:18420"/>
    </ligand>
</feature>
<keyword evidence="5 14" id="KW-0808">Transferase</keyword>
<dbReference type="EC" id="2.7.11.-" evidence="14"/>
<evidence type="ECO:0000313" key="17">
    <source>
        <dbReference type="EMBL" id="MBC8586958.1"/>
    </source>
</evidence>
<feature type="active site" evidence="14">
    <location>
        <position position="160"/>
    </location>
</feature>
<gene>
    <name evidence="14 17" type="primary">hprK</name>
    <name evidence="17" type="ORF">H8707_01715</name>
</gene>
<feature type="binding site" evidence="14">
    <location>
        <position position="161"/>
    </location>
    <ligand>
        <name>Mg(2+)</name>
        <dbReference type="ChEBI" id="CHEBI:18420"/>
    </ligand>
</feature>
<dbReference type="FunFam" id="3.40.50.300:FF:000174">
    <property type="entry name" value="HPr kinase/phosphorylase"/>
    <property type="match status" value="1"/>
</dbReference>
<dbReference type="SUPFAM" id="SSF75138">
    <property type="entry name" value="HprK N-terminal domain-like"/>
    <property type="match status" value="1"/>
</dbReference>
<dbReference type="Pfam" id="PF02603">
    <property type="entry name" value="Hpr_kinase_N"/>
    <property type="match status" value="1"/>
</dbReference>
<dbReference type="Gene3D" id="3.40.50.300">
    <property type="entry name" value="P-loop containing nucleotide triphosphate hydrolases"/>
    <property type="match status" value="1"/>
</dbReference>
<comment type="caution">
    <text evidence="17">The sequence shown here is derived from an EMBL/GenBank/DDBJ whole genome shotgun (WGS) entry which is preliminary data.</text>
</comment>
<sequence>MNYVTLDNIIKKLKLEEVHRATDASDIKIYTTEVNRPGLPIVGYFEQFVPERIQIIGNAEWLYYNELPYTLRYDSIDKFLAYPIPALIVARDLPIFPELLELAKKHNRTLLRAKKNTSIVINELVSFLSINLAPTITMHGVLIEVYGIGVLITGKSGIGKSETALDLIIRGHRLVADDSVEIRKDEDRLFGQCPELIRYFMEIRGIGIIDVERLYGVGAVKESEYIDLVVQLEFWDDKKVYDRLGLDEETTEILGVKVPRVVVPVKPGRNLAMIVELAARNNRQKRLGYNAAQVLNDKILKEIEVRKKDNERNP</sequence>
<dbReference type="HAMAP" id="MF_01249">
    <property type="entry name" value="HPr_kinase"/>
    <property type="match status" value="1"/>
</dbReference>
<feature type="domain" description="HPr(Ser) kinase/phosphorylase N-terminal" evidence="15">
    <location>
        <begin position="4"/>
        <end position="128"/>
    </location>
</feature>
<evidence type="ECO:0000313" key="18">
    <source>
        <dbReference type="Proteomes" id="UP000601171"/>
    </source>
</evidence>
<evidence type="ECO:0000256" key="11">
    <source>
        <dbReference type="ARBA" id="ARBA00023268"/>
    </source>
</evidence>
<dbReference type="EMBL" id="JACRTG010000004">
    <property type="protein sequence ID" value="MBC8586958.1"/>
    <property type="molecule type" value="Genomic_DNA"/>
</dbReference>
<keyword evidence="8 14" id="KW-0418">Kinase</keyword>
<organism evidence="17 18">
    <name type="scientific">Paratissierella segnis</name>
    <dbReference type="NCBI Taxonomy" id="2763679"/>
    <lineage>
        <taxon>Bacteria</taxon>
        <taxon>Bacillati</taxon>
        <taxon>Bacillota</taxon>
        <taxon>Tissierellia</taxon>
        <taxon>Tissierellales</taxon>
        <taxon>Tissierellaceae</taxon>
        <taxon>Paratissierella</taxon>
    </lineage>
</organism>
<dbReference type="RefSeq" id="WP_262428427.1">
    <property type="nucleotide sequence ID" value="NZ_JACRTG010000004.1"/>
</dbReference>
<keyword evidence="9 14" id="KW-0067">ATP-binding</keyword>
<keyword evidence="4 14" id="KW-0723">Serine/threonine-protein kinase</keyword>
<dbReference type="PANTHER" id="PTHR30305:SF1">
    <property type="entry name" value="HPR KINASE_PHOSPHORYLASE"/>
    <property type="match status" value="1"/>
</dbReference>
<name>A0A926ERP0_9FIRM</name>
<evidence type="ECO:0000256" key="1">
    <source>
        <dbReference type="ARBA" id="ARBA00001120"/>
    </source>
</evidence>
<dbReference type="AlphaFoldDB" id="A0A926ERP0"/>
<feature type="active site" evidence="14">
    <location>
        <position position="243"/>
    </location>
</feature>
<dbReference type="Proteomes" id="UP000601171">
    <property type="component" value="Unassembled WGS sequence"/>
</dbReference>
<feature type="binding site" evidence="14">
    <location>
        <begin position="154"/>
        <end position="161"/>
    </location>
    <ligand>
        <name>ATP</name>
        <dbReference type="ChEBI" id="CHEBI:30616"/>
    </ligand>
</feature>
<evidence type="ECO:0000256" key="5">
    <source>
        <dbReference type="ARBA" id="ARBA00022679"/>
    </source>
</evidence>
<dbReference type="GO" id="GO:0004712">
    <property type="term" value="F:protein serine/threonine/tyrosine kinase activity"/>
    <property type="evidence" value="ECO:0007669"/>
    <property type="project" value="UniProtKB-UniRule"/>
</dbReference>
<feature type="region of interest" description="Important for the catalytic mechanism of both phosphorylation and dephosphorylation" evidence="14">
    <location>
        <begin position="201"/>
        <end position="210"/>
    </location>
</feature>
<proteinExistence type="inferred from homology"/>
<dbReference type="Pfam" id="PF07475">
    <property type="entry name" value="Hpr_kinase_C"/>
    <property type="match status" value="1"/>
</dbReference>
<evidence type="ECO:0000256" key="12">
    <source>
        <dbReference type="ARBA" id="ARBA00023277"/>
    </source>
</evidence>
<dbReference type="GO" id="GO:0004674">
    <property type="term" value="F:protein serine/threonine kinase activity"/>
    <property type="evidence" value="ECO:0007669"/>
    <property type="project" value="UniProtKB-KW"/>
</dbReference>
<feature type="active site" description="Proton acceptor; for phosphorylation activity. Proton donor; for dephosphorylation activity" evidence="14">
    <location>
        <position position="178"/>
    </location>
</feature>
<evidence type="ECO:0000259" key="15">
    <source>
        <dbReference type="Pfam" id="PF02603"/>
    </source>
</evidence>
<dbReference type="GO" id="GO:0000155">
    <property type="term" value="F:phosphorelay sensor kinase activity"/>
    <property type="evidence" value="ECO:0007669"/>
    <property type="project" value="InterPro"/>
</dbReference>
<dbReference type="GO" id="GO:0006109">
    <property type="term" value="P:regulation of carbohydrate metabolic process"/>
    <property type="evidence" value="ECO:0007669"/>
    <property type="project" value="UniProtKB-UniRule"/>
</dbReference>
<comment type="similarity">
    <text evidence="3 14">Belongs to the HPrK/P family.</text>
</comment>
<feature type="active site" evidence="14">
    <location>
        <position position="139"/>
    </location>
</feature>
<keyword evidence="7 14" id="KW-0547">Nucleotide-binding</keyword>
<evidence type="ECO:0000256" key="6">
    <source>
        <dbReference type="ARBA" id="ARBA00022723"/>
    </source>
</evidence>
<dbReference type="InterPro" id="IPR011104">
    <property type="entry name" value="Hpr_kin/Pase_C"/>
</dbReference>
<evidence type="ECO:0000256" key="10">
    <source>
        <dbReference type="ARBA" id="ARBA00022842"/>
    </source>
</evidence>
<evidence type="ECO:0000256" key="2">
    <source>
        <dbReference type="ARBA" id="ARBA00001946"/>
    </source>
</evidence>
<accession>A0A926ERP0</accession>
<dbReference type="InterPro" id="IPR011126">
    <property type="entry name" value="Hpr_kin/Pase_Hpr_N"/>
</dbReference>
<dbReference type="GO" id="GO:0000287">
    <property type="term" value="F:magnesium ion binding"/>
    <property type="evidence" value="ECO:0007669"/>
    <property type="project" value="UniProtKB-UniRule"/>
</dbReference>
<evidence type="ECO:0000256" key="14">
    <source>
        <dbReference type="HAMAP-Rule" id="MF_01249"/>
    </source>
</evidence>
<keyword evidence="11 14" id="KW-0511">Multifunctional enzyme</keyword>
<comment type="miscellaneous">
    <text evidence="14">Both phosphorylation and phosphorolysis are carried out by the same active site and suggest a common mechanism for both reactions.</text>
</comment>
<dbReference type="CDD" id="cd01918">
    <property type="entry name" value="HprK_C"/>
    <property type="match status" value="1"/>
</dbReference>
<dbReference type="EC" id="2.7.4.-" evidence="14"/>
<reference evidence="17" key="1">
    <citation type="submission" date="2020-08" db="EMBL/GenBank/DDBJ databases">
        <title>Genome public.</title>
        <authorList>
            <person name="Liu C."/>
            <person name="Sun Q."/>
        </authorList>
    </citation>
    <scope>NUCLEOTIDE SEQUENCE</scope>
    <source>
        <strain evidence="17">BX21</strain>
    </source>
</reference>
<evidence type="ECO:0000256" key="3">
    <source>
        <dbReference type="ARBA" id="ARBA00006883"/>
    </source>
</evidence>
<comment type="catalytic activity">
    <reaction evidence="1 14">
        <text>[HPr protein]-L-serine + ATP = [HPr protein]-O-phospho-L-serine + ADP + H(+)</text>
        <dbReference type="Rhea" id="RHEA:46600"/>
        <dbReference type="Rhea" id="RHEA-COMP:11602"/>
        <dbReference type="Rhea" id="RHEA-COMP:11603"/>
        <dbReference type="ChEBI" id="CHEBI:15378"/>
        <dbReference type="ChEBI" id="CHEBI:29999"/>
        <dbReference type="ChEBI" id="CHEBI:30616"/>
        <dbReference type="ChEBI" id="CHEBI:83421"/>
        <dbReference type="ChEBI" id="CHEBI:456216"/>
    </reaction>
</comment>
<dbReference type="SUPFAM" id="SSF53795">
    <property type="entry name" value="PEP carboxykinase-like"/>
    <property type="match status" value="1"/>
</dbReference>